<gene>
    <name evidence="2" type="ORF">CCACVL1_21629</name>
</gene>
<dbReference type="AlphaFoldDB" id="A0A1R3H310"/>
<feature type="compositionally biased region" description="Polar residues" evidence="1">
    <location>
        <begin position="1"/>
        <end position="19"/>
    </location>
</feature>
<keyword evidence="3" id="KW-1185">Reference proteome</keyword>
<organism evidence="2 3">
    <name type="scientific">Corchorus capsularis</name>
    <name type="common">Jute</name>
    <dbReference type="NCBI Taxonomy" id="210143"/>
    <lineage>
        <taxon>Eukaryota</taxon>
        <taxon>Viridiplantae</taxon>
        <taxon>Streptophyta</taxon>
        <taxon>Embryophyta</taxon>
        <taxon>Tracheophyta</taxon>
        <taxon>Spermatophyta</taxon>
        <taxon>Magnoliopsida</taxon>
        <taxon>eudicotyledons</taxon>
        <taxon>Gunneridae</taxon>
        <taxon>Pentapetalae</taxon>
        <taxon>rosids</taxon>
        <taxon>malvids</taxon>
        <taxon>Malvales</taxon>
        <taxon>Malvaceae</taxon>
        <taxon>Grewioideae</taxon>
        <taxon>Apeibeae</taxon>
        <taxon>Corchorus</taxon>
    </lineage>
</organism>
<dbReference type="Proteomes" id="UP000188268">
    <property type="component" value="Unassembled WGS sequence"/>
</dbReference>
<dbReference type="Gramene" id="OMO64630">
    <property type="protein sequence ID" value="OMO64630"/>
    <property type="gene ID" value="CCACVL1_21629"/>
</dbReference>
<proteinExistence type="predicted"/>
<sequence>TSSRFNPLKTVQNRQNPLTRTGLDEPDGAMA</sequence>
<evidence type="ECO:0000256" key="1">
    <source>
        <dbReference type="SAM" id="MobiDB-lite"/>
    </source>
</evidence>
<feature type="non-terminal residue" evidence="2">
    <location>
        <position position="1"/>
    </location>
</feature>
<evidence type="ECO:0000313" key="3">
    <source>
        <dbReference type="Proteomes" id="UP000188268"/>
    </source>
</evidence>
<reference evidence="2 3" key="1">
    <citation type="submission" date="2013-09" db="EMBL/GenBank/DDBJ databases">
        <title>Corchorus capsularis genome sequencing.</title>
        <authorList>
            <person name="Alam M."/>
            <person name="Haque M.S."/>
            <person name="Islam M.S."/>
            <person name="Emdad E.M."/>
            <person name="Islam M.M."/>
            <person name="Ahmed B."/>
            <person name="Halim A."/>
            <person name="Hossen Q.M.M."/>
            <person name="Hossain M.Z."/>
            <person name="Ahmed R."/>
            <person name="Khan M.M."/>
            <person name="Islam R."/>
            <person name="Rashid M.M."/>
            <person name="Khan S.A."/>
            <person name="Rahman M.S."/>
            <person name="Alam M."/>
        </authorList>
    </citation>
    <scope>NUCLEOTIDE SEQUENCE [LARGE SCALE GENOMIC DNA]</scope>
    <source>
        <strain evidence="3">cv. CVL-1</strain>
        <tissue evidence="2">Whole seedling</tissue>
    </source>
</reference>
<evidence type="ECO:0000313" key="2">
    <source>
        <dbReference type="EMBL" id="OMO64630.1"/>
    </source>
</evidence>
<comment type="caution">
    <text evidence="2">The sequence shown here is derived from an EMBL/GenBank/DDBJ whole genome shotgun (WGS) entry which is preliminary data.</text>
</comment>
<name>A0A1R3H310_COCAP</name>
<feature type="region of interest" description="Disordered" evidence="1">
    <location>
        <begin position="1"/>
        <end position="31"/>
    </location>
</feature>
<protein>
    <submittedName>
        <fullName evidence="2">Uncharacterized protein</fullName>
    </submittedName>
</protein>
<accession>A0A1R3H310</accession>
<dbReference type="EMBL" id="AWWV01012745">
    <property type="protein sequence ID" value="OMO64630.1"/>
    <property type="molecule type" value="Genomic_DNA"/>
</dbReference>